<name>O68059_RHOCA</name>
<dbReference type="PANTHER" id="PTHR33055">
    <property type="entry name" value="TRANSPOSASE FOR INSERTION SEQUENCE ELEMENT IS1111A"/>
    <property type="match status" value="1"/>
</dbReference>
<dbReference type="PIR" id="T03492">
    <property type="entry name" value="T03492"/>
</dbReference>
<dbReference type="CDD" id="cd09897">
    <property type="entry name" value="H3TH_FEN1-XPG-like"/>
    <property type="match status" value="1"/>
</dbReference>
<dbReference type="GO" id="GO:0004803">
    <property type="term" value="F:transposase activity"/>
    <property type="evidence" value="ECO:0007669"/>
    <property type="project" value="InterPro"/>
</dbReference>
<dbReference type="InterPro" id="IPR002525">
    <property type="entry name" value="Transp_IS110-like_N"/>
</dbReference>
<sequence length="440" mass="49432">MVVLRTTPQRRPAMAKVEHTSDARVLVGIDISKHRHEVLIAVPGKTRRRRMTVLNTAEDYRRLIAALLDYGLPVTIGFEATGNYHRALMFALGAAGFDLKLVSSVALARTREALHNSWDKNDPKDAQVILRMLEIGAVQVFHDPLVVGTCDIQELSKTYEMVARSKTELWHRILTHYLPLYFPEADRFHRSSRGDWFLALLEAFPSPYMITAMDKDAFIEAAWPVIGRRVAKAALLADIYETSKTSVGLPVAPDSDAIRMFRLVLAQGRSLVQQRNAIEDRATELLADHPDYQLLRTIPGIGPVNALAVLAEAGDLRRFRHHRQFLKFCGMDLATVQSGVFRGRSKISKYGNARLRRTLWLASQAAVLKPANSFRDKFERYIAQDRHNPDLRRKAYTAIAAKMARTIHAVIKSGEPYRPFFEGASPGGRTPLCRAVEAAS</sequence>
<dbReference type="InterPro" id="IPR003346">
    <property type="entry name" value="Transposase_20"/>
</dbReference>
<proteinExistence type="predicted"/>
<protein>
    <submittedName>
        <fullName evidence="3">Uncharacterized protein</fullName>
    </submittedName>
</protein>
<dbReference type="GO" id="GO:0006313">
    <property type="term" value="P:DNA transposition"/>
    <property type="evidence" value="ECO:0007669"/>
    <property type="project" value="InterPro"/>
</dbReference>
<dbReference type="AlphaFoldDB" id="O68059"/>
<evidence type="ECO:0000313" key="3">
    <source>
        <dbReference type="EMBL" id="AAC16145.1"/>
    </source>
</evidence>
<dbReference type="InterPro" id="IPR047650">
    <property type="entry name" value="Transpos_IS110"/>
</dbReference>
<accession>O68059</accession>
<evidence type="ECO:0000259" key="1">
    <source>
        <dbReference type="Pfam" id="PF01548"/>
    </source>
</evidence>
<evidence type="ECO:0000259" key="2">
    <source>
        <dbReference type="Pfam" id="PF02371"/>
    </source>
</evidence>
<organism evidence="3">
    <name type="scientific">Rhodobacter capsulatus</name>
    <name type="common">Rhodopseudomonas capsulata</name>
    <dbReference type="NCBI Taxonomy" id="1061"/>
    <lineage>
        <taxon>Bacteria</taxon>
        <taxon>Pseudomonadati</taxon>
        <taxon>Pseudomonadota</taxon>
        <taxon>Alphaproteobacteria</taxon>
        <taxon>Rhodobacterales</taxon>
        <taxon>Rhodobacter group</taxon>
        <taxon>Rhodobacter</taxon>
    </lineage>
</organism>
<dbReference type="Pfam" id="PF01548">
    <property type="entry name" value="DEDD_Tnp_IS110"/>
    <property type="match status" value="1"/>
</dbReference>
<feature type="domain" description="Transposase IS110-like N-terminal" evidence="1">
    <location>
        <begin position="27"/>
        <end position="183"/>
    </location>
</feature>
<reference evidence="3" key="1">
    <citation type="journal article" date="1997" name="Proc. Natl. Acad. Sci. U.S.A.">
        <title>Sequence of a 189-kb segment of the chromosome of Rhodobacter capsulatus SB1003.</title>
        <authorList>
            <person name="Vlcek C."/>
            <person name="Paces V."/>
            <person name="Maltsev N."/>
            <person name="Paces J."/>
            <person name="Haselkorn R."/>
            <person name="Fonstein M."/>
        </authorList>
    </citation>
    <scope>NUCLEOTIDE SEQUENCE</scope>
    <source>
        <strain evidence="3">SB1003</strain>
    </source>
</reference>
<dbReference type="GO" id="GO:0003677">
    <property type="term" value="F:DNA binding"/>
    <property type="evidence" value="ECO:0007669"/>
    <property type="project" value="InterPro"/>
</dbReference>
<dbReference type="EMBL" id="AF010496">
    <property type="protein sequence ID" value="AAC16145.1"/>
    <property type="molecule type" value="Genomic_DNA"/>
</dbReference>
<dbReference type="Pfam" id="PF02371">
    <property type="entry name" value="Transposase_20"/>
    <property type="match status" value="1"/>
</dbReference>
<dbReference type="PANTHER" id="PTHR33055:SF17">
    <property type="entry name" value="THIRD ORF IN TRANSPOSON ISC1491"/>
    <property type="match status" value="1"/>
</dbReference>
<feature type="domain" description="Transposase IS116/IS110/IS902 C-terminal" evidence="2">
    <location>
        <begin position="293"/>
        <end position="376"/>
    </location>
</feature>
<dbReference type="NCBIfam" id="NF033542">
    <property type="entry name" value="transpos_IS110"/>
    <property type="match status" value="1"/>
</dbReference>